<sequence length="107" mass="12042">MAWVILTLFFAWTNFTVVDVTWISLIIGVISYLIGDLWLLPRVNNTVATVADFGLAAIVIGWIAIQWFGMDVNTINVGLIFGSAVFIAVGEWILHVYYQRKVLKQPI</sequence>
<comment type="caution">
    <text evidence="2">The sequence shown here is derived from an EMBL/GenBank/DDBJ whole genome shotgun (WGS) entry which is preliminary data.</text>
</comment>
<gene>
    <name evidence="2" type="ORF">CHM34_13065</name>
</gene>
<evidence type="ECO:0000256" key="1">
    <source>
        <dbReference type="SAM" id="Phobius"/>
    </source>
</evidence>
<protein>
    <recommendedName>
        <fullName evidence="4">DUF2512 domain-containing protein</fullName>
    </recommendedName>
</protein>
<evidence type="ECO:0000313" key="2">
    <source>
        <dbReference type="EMBL" id="OYD06870.1"/>
    </source>
</evidence>
<feature type="transmembrane region" description="Helical" evidence="1">
    <location>
        <begin position="75"/>
        <end position="98"/>
    </location>
</feature>
<dbReference type="InterPro" id="IPR019649">
    <property type="entry name" value="DUF2512"/>
</dbReference>
<proteinExistence type="predicted"/>
<dbReference type="Pfam" id="PF10710">
    <property type="entry name" value="DUF2512"/>
    <property type="match status" value="1"/>
</dbReference>
<evidence type="ECO:0008006" key="4">
    <source>
        <dbReference type="Google" id="ProtNLM"/>
    </source>
</evidence>
<feature type="transmembrane region" description="Helical" evidence="1">
    <location>
        <begin position="20"/>
        <end position="40"/>
    </location>
</feature>
<dbReference type="Proteomes" id="UP000215459">
    <property type="component" value="Unassembled WGS sequence"/>
</dbReference>
<reference evidence="2 3" key="1">
    <citation type="submission" date="2017-07" db="EMBL/GenBank/DDBJ databases">
        <title>The genome sequence of Paludifilum halophilum highlights mechanisms for microbial adaptation to high salt environemnts.</title>
        <authorList>
            <person name="Belbahri L."/>
        </authorList>
    </citation>
    <scope>NUCLEOTIDE SEQUENCE [LARGE SCALE GENOMIC DNA]</scope>
    <source>
        <strain evidence="2 3">DSM 102817</strain>
    </source>
</reference>
<dbReference type="OrthoDB" id="2111682at2"/>
<name>A0A235B3J0_9BACL</name>
<keyword evidence="3" id="KW-1185">Reference proteome</keyword>
<accession>A0A235B3J0</accession>
<keyword evidence="1" id="KW-1133">Transmembrane helix</keyword>
<dbReference type="EMBL" id="NOWF01000008">
    <property type="protein sequence ID" value="OYD06870.1"/>
    <property type="molecule type" value="Genomic_DNA"/>
</dbReference>
<organism evidence="2 3">
    <name type="scientific">Paludifilum halophilum</name>
    <dbReference type="NCBI Taxonomy" id="1642702"/>
    <lineage>
        <taxon>Bacteria</taxon>
        <taxon>Bacillati</taxon>
        <taxon>Bacillota</taxon>
        <taxon>Bacilli</taxon>
        <taxon>Bacillales</taxon>
        <taxon>Thermoactinomycetaceae</taxon>
        <taxon>Paludifilum</taxon>
    </lineage>
</organism>
<evidence type="ECO:0000313" key="3">
    <source>
        <dbReference type="Proteomes" id="UP000215459"/>
    </source>
</evidence>
<keyword evidence="1" id="KW-0472">Membrane</keyword>
<dbReference type="AlphaFoldDB" id="A0A235B3J0"/>
<feature type="transmembrane region" description="Helical" evidence="1">
    <location>
        <begin position="47"/>
        <end position="69"/>
    </location>
</feature>
<keyword evidence="1" id="KW-0812">Transmembrane</keyword>